<evidence type="ECO:0000259" key="5">
    <source>
        <dbReference type="Pfam" id="PF01420"/>
    </source>
</evidence>
<reference evidence="6 7" key="1">
    <citation type="submission" date="2018-05" db="EMBL/GenBank/DDBJ databases">
        <title>Genomic Encyclopedia of Type Strains, Phase IV (KMG-IV): sequencing the most valuable type-strain genomes for metagenomic binning, comparative biology and taxonomic classification.</title>
        <authorList>
            <person name="Goeker M."/>
        </authorList>
    </citation>
    <scope>NUCLEOTIDE SEQUENCE [LARGE SCALE GENOMIC DNA]</scope>
    <source>
        <strain evidence="6 7">DSM 19792</strain>
    </source>
</reference>
<keyword evidence="2" id="KW-0680">Restriction system</keyword>
<comment type="caution">
    <text evidence="6">The sequence shown here is derived from an EMBL/GenBank/DDBJ whole genome shotgun (WGS) entry which is preliminary data.</text>
</comment>
<evidence type="ECO:0000256" key="1">
    <source>
        <dbReference type="ARBA" id="ARBA00010923"/>
    </source>
</evidence>
<dbReference type="GO" id="GO:0003677">
    <property type="term" value="F:DNA binding"/>
    <property type="evidence" value="ECO:0007669"/>
    <property type="project" value="UniProtKB-KW"/>
</dbReference>
<dbReference type="EMBL" id="QJKB01000009">
    <property type="protein sequence ID" value="PXX40035.1"/>
    <property type="molecule type" value="Genomic_DNA"/>
</dbReference>
<feature type="coiled-coil region" evidence="4">
    <location>
        <begin position="399"/>
        <end position="426"/>
    </location>
</feature>
<dbReference type="RefSeq" id="WP_110257268.1">
    <property type="nucleotide sequence ID" value="NZ_QJKB01000009.1"/>
</dbReference>
<dbReference type="Proteomes" id="UP000247792">
    <property type="component" value="Unassembled WGS sequence"/>
</dbReference>
<dbReference type="OrthoDB" id="5298944at2"/>
<protein>
    <submittedName>
        <fullName evidence="6">Type I restriction enzyme S subunit</fullName>
    </submittedName>
</protein>
<dbReference type="AlphaFoldDB" id="A0A318IXJ8"/>
<evidence type="ECO:0000256" key="4">
    <source>
        <dbReference type="SAM" id="Coils"/>
    </source>
</evidence>
<evidence type="ECO:0000256" key="3">
    <source>
        <dbReference type="ARBA" id="ARBA00023125"/>
    </source>
</evidence>
<dbReference type="PANTHER" id="PTHR43140">
    <property type="entry name" value="TYPE-1 RESTRICTION ENZYME ECOKI SPECIFICITY PROTEIN"/>
    <property type="match status" value="1"/>
</dbReference>
<keyword evidence="7" id="KW-1185">Reference proteome</keyword>
<gene>
    <name evidence="6" type="ORF">DFR42_109148</name>
</gene>
<sequence length="447" mass="50466">MSRYKAYSEYCDSGLSWLGKMPNHWKLIKAKYIFQRVQREVRPEDGVVTAFRDGQVTLRTNRRVEGFTESIKEIGYQGVRMGDLLVHAMDGFAGAIGVSDSDGKCSPVCSVCVPVKPTNTHVQYYGYLVRQLAVTDFITSLAKGIRERSTEFRFSEFSGLELAFPPISEQQKITNFLDYETAKIDILIAKQQELIKLLKEKRQAVISHAVTKGLNPNAPMRDSGVEWLGKVPKHWGVKKFRFLCDRIIAGPFGSSITKDMYVKEGYKVYGQEQVIPNDFTIGDYYVSKRDFLELFRYSTNPGDILISCVGTFGKVAVFPNSAEPGIINPRLIKAEVKTICNPLYLCEFLKSEMVFKQFELLSRGGTMGVINIGVLNEILVACPPLEEQDEVFLFIKRQKEKFNFLIERANKQIELAQERRTALISAAVTGKIDVRDWQAPSDTALAA</sequence>
<dbReference type="SUPFAM" id="SSF116734">
    <property type="entry name" value="DNA methylase specificity domain"/>
    <property type="match status" value="2"/>
</dbReference>
<dbReference type="InterPro" id="IPR000055">
    <property type="entry name" value="Restrct_endonuc_typeI_TRD"/>
</dbReference>
<organism evidence="6 7">
    <name type="scientific">Undibacterium pigrum</name>
    <dbReference type="NCBI Taxonomy" id="401470"/>
    <lineage>
        <taxon>Bacteria</taxon>
        <taxon>Pseudomonadati</taxon>
        <taxon>Pseudomonadota</taxon>
        <taxon>Betaproteobacteria</taxon>
        <taxon>Burkholderiales</taxon>
        <taxon>Oxalobacteraceae</taxon>
        <taxon>Undibacterium</taxon>
    </lineage>
</organism>
<dbReference type="Pfam" id="PF01420">
    <property type="entry name" value="Methylase_S"/>
    <property type="match status" value="1"/>
</dbReference>
<dbReference type="InterPro" id="IPR044946">
    <property type="entry name" value="Restrct_endonuc_typeI_TRD_sf"/>
</dbReference>
<keyword evidence="3" id="KW-0238">DNA-binding</keyword>
<dbReference type="Gene3D" id="1.10.287.1120">
    <property type="entry name" value="Bipartite methylase S protein"/>
    <property type="match status" value="1"/>
</dbReference>
<evidence type="ECO:0000313" key="6">
    <source>
        <dbReference type="EMBL" id="PXX40035.1"/>
    </source>
</evidence>
<accession>A0A318IXJ8</accession>
<dbReference type="GO" id="GO:0009307">
    <property type="term" value="P:DNA restriction-modification system"/>
    <property type="evidence" value="ECO:0007669"/>
    <property type="project" value="UniProtKB-KW"/>
</dbReference>
<feature type="domain" description="Type I restriction modification DNA specificity" evidence="5">
    <location>
        <begin position="296"/>
        <end position="414"/>
    </location>
</feature>
<evidence type="ECO:0000256" key="2">
    <source>
        <dbReference type="ARBA" id="ARBA00022747"/>
    </source>
</evidence>
<name>A0A318IXJ8_9BURK</name>
<evidence type="ECO:0000313" key="7">
    <source>
        <dbReference type="Proteomes" id="UP000247792"/>
    </source>
</evidence>
<dbReference type="Gene3D" id="3.90.220.20">
    <property type="entry name" value="DNA methylase specificity domains"/>
    <property type="match status" value="2"/>
</dbReference>
<proteinExistence type="inferred from homology"/>
<dbReference type="PANTHER" id="PTHR43140:SF1">
    <property type="entry name" value="TYPE I RESTRICTION ENZYME ECOKI SPECIFICITY SUBUNIT"/>
    <property type="match status" value="1"/>
</dbReference>
<dbReference type="InterPro" id="IPR051212">
    <property type="entry name" value="Type-I_RE_S_subunit"/>
</dbReference>
<keyword evidence="4" id="KW-0175">Coiled coil</keyword>
<comment type="similarity">
    <text evidence="1">Belongs to the type-I restriction system S methylase family.</text>
</comment>